<dbReference type="SMART" id="SM00034">
    <property type="entry name" value="CLECT"/>
    <property type="match status" value="3"/>
</dbReference>
<accession>A0A4W3HMY0</accession>
<feature type="domain" description="C-type lectin" evidence="2">
    <location>
        <begin position="122"/>
        <end position="238"/>
    </location>
</feature>
<protein>
    <recommendedName>
        <fullName evidence="2">C-type lectin domain-containing protein</fullName>
    </recommendedName>
</protein>
<dbReference type="InterPro" id="IPR001304">
    <property type="entry name" value="C-type_lectin-like"/>
</dbReference>
<dbReference type="PROSITE" id="PS50041">
    <property type="entry name" value="C_TYPE_LECTIN_2"/>
    <property type="match status" value="3"/>
</dbReference>
<evidence type="ECO:0000259" key="2">
    <source>
        <dbReference type="PROSITE" id="PS50041"/>
    </source>
</evidence>
<sequence length="348" mass="41575">SNLLLQDSSLAINDLKREYYQIEKRKRWAEARSYCTTYYTDIVSIRSTEENMYVTQLFSKDTPLWLGLYNNNRTTTMWEWINGDDFIYTHWKNKEPNAPLGSVICVAMRNDQWFDNYCNQTYRFACYKGYHLIDQRKSWSEARDYCRKQHTDLVSIRNSEEQKVFTSMFVRDVALWIGLYNNNRSETGWKWINGDKVNYTHWKEKEPNGYRGAMICVAVRNALPLTTIPANRDYYWIDQRKNWIEARDYCRSHYMDLISIQSAEEQKTISKMFDGDEPIWIGLYNSNHTTAGWKWINEDKFSYAHWKDNGLSVHPDSEICVAMNSGVWFNVNCNQTYWFACYQGKIRE</sequence>
<dbReference type="AlphaFoldDB" id="A0A4W3HMY0"/>
<reference evidence="4" key="2">
    <citation type="journal article" date="2007" name="PLoS Biol.">
        <title>Survey sequencing and comparative analysis of the elephant shark (Callorhinchus milii) genome.</title>
        <authorList>
            <person name="Venkatesh B."/>
            <person name="Kirkness E.F."/>
            <person name="Loh Y.H."/>
            <person name="Halpern A.L."/>
            <person name="Lee A.P."/>
            <person name="Johnson J."/>
            <person name="Dandona N."/>
            <person name="Viswanathan L.D."/>
            <person name="Tay A."/>
            <person name="Venter J.C."/>
            <person name="Strausberg R.L."/>
            <person name="Brenner S."/>
        </authorList>
    </citation>
    <scope>NUCLEOTIDE SEQUENCE [LARGE SCALE GENOMIC DNA]</scope>
</reference>
<name>A0A4W3HMY0_CALMI</name>
<dbReference type="CDD" id="cd00037">
    <property type="entry name" value="CLECT"/>
    <property type="match status" value="2"/>
</dbReference>
<reference evidence="3" key="5">
    <citation type="submission" date="2025-09" db="UniProtKB">
        <authorList>
            <consortium name="Ensembl"/>
        </authorList>
    </citation>
    <scope>IDENTIFICATION</scope>
</reference>
<dbReference type="PANTHER" id="PTHR45784:SF3">
    <property type="entry name" value="C-TYPE LECTIN DOMAIN FAMILY 4 MEMBER K-LIKE-RELATED"/>
    <property type="match status" value="1"/>
</dbReference>
<dbReference type="InterPro" id="IPR016187">
    <property type="entry name" value="CTDL_fold"/>
</dbReference>
<reference evidence="4" key="1">
    <citation type="journal article" date="2006" name="Science">
        <title>Ancient noncoding elements conserved in the human genome.</title>
        <authorList>
            <person name="Venkatesh B."/>
            <person name="Kirkness E.F."/>
            <person name="Loh Y.H."/>
            <person name="Halpern A.L."/>
            <person name="Lee A.P."/>
            <person name="Johnson J."/>
            <person name="Dandona N."/>
            <person name="Viswanathan L.D."/>
            <person name="Tay A."/>
            <person name="Venter J.C."/>
            <person name="Strausberg R.L."/>
            <person name="Brenner S."/>
        </authorList>
    </citation>
    <scope>NUCLEOTIDE SEQUENCE [LARGE SCALE GENOMIC DNA]</scope>
</reference>
<reference evidence="3" key="4">
    <citation type="submission" date="2025-08" db="UniProtKB">
        <authorList>
            <consortium name="Ensembl"/>
        </authorList>
    </citation>
    <scope>IDENTIFICATION</scope>
</reference>
<dbReference type="SUPFAM" id="SSF56436">
    <property type="entry name" value="C-type lectin-like"/>
    <property type="match status" value="3"/>
</dbReference>
<dbReference type="Ensembl" id="ENSCMIT00000018898.1">
    <property type="protein sequence ID" value="ENSCMIP00000018548.1"/>
    <property type="gene ID" value="ENSCMIG00000008714.1"/>
</dbReference>
<keyword evidence="4" id="KW-1185">Reference proteome</keyword>
<feature type="domain" description="C-type lectin" evidence="2">
    <location>
        <begin position="19"/>
        <end position="127"/>
    </location>
</feature>
<keyword evidence="1" id="KW-1015">Disulfide bond</keyword>
<proteinExistence type="predicted"/>
<dbReference type="InterPro" id="IPR018378">
    <property type="entry name" value="C-type_lectin_CS"/>
</dbReference>
<dbReference type="Pfam" id="PF00059">
    <property type="entry name" value="Lectin_C"/>
    <property type="match status" value="3"/>
</dbReference>
<dbReference type="PROSITE" id="PS00615">
    <property type="entry name" value="C_TYPE_LECTIN_1"/>
    <property type="match status" value="2"/>
</dbReference>
<feature type="domain" description="C-type lectin" evidence="2">
    <location>
        <begin position="234"/>
        <end position="342"/>
    </location>
</feature>
<dbReference type="Proteomes" id="UP000314986">
    <property type="component" value="Unassembled WGS sequence"/>
</dbReference>
<evidence type="ECO:0000256" key="1">
    <source>
        <dbReference type="ARBA" id="ARBA00023157"/>
    </source>
</evidence>
<evidence type="ECO:0000313" key="3">
    <source>
        <dbReference type="Ensembl" id="ENSCMIP00000018548.1"/>
    </source>
</evidence>
<reference evidence="4" key="3">
    <citation type="journal article" date="2014" name="Nature">
        <title>Elephant shark genome provides unique insights into gnathostome evolution.</title>
        <authorList>
            <consortium name="International Elephant Shark Genome Sequencing Consortium"/>
            <person name="Venkatesh B."/>
            <person name="Lee A.P."/>
            <person name="Ravi V."/>
            <person name="Maurya A.K."/>
            <person name="Lian M.M."/>
            <person name="Swann J.B."/>
            <person name="Ohta Y."/>
            <person name="Flajnik M.F."/>
            <person name="Sutoh Y."/>
            <person name="Kasahara M."/>
            <person name="Hoon S."/>
            <person name="Gangu V."/>
            <person name="Roy S.W."/>
            <person name="Irimia M."/>
            <person name="Korzh V."/>
            <person name="Kondrychyn I."/>
            <person name="Lim Z.W."/>
            <person name="Tay B.H."/>
            <person name="Tohari S."/>
            <person name="Kong K.W."/>
            <person name="Ho S."/>
            <person name="Lorente-Galdos B."/>
            <person name="Quilez J."/>
            <person name="Marques-Bonet T."/>
            <person name="Raney B.J."/>
            <person name="Ingham P.W."/>
            <person name="Tay A."/>
            <person name="Hillier L.W."/>
            <person name="Minx P."/>
            <person name="Boehm T."/>
            <person name="Wilson R.K."/>
            <person name="Brenner S."/>
            <person name="Warren W.C."/>
        </authorList>
    </citation>
    <scope>NUCLEOTIDE SEQUENCE [LARGE SCALE GENOMIC DNA]</scope>
</reference>
<evidence type="ECO:0000313" key="4">
    <source>
        <dbReference type="Proteomes" id="UP000314986"/>
    </source>
</evidence>
<dbReference type="GeneTree" id="ENSGT01150000286973"/>
<organism evidence="3 4">
    <name type="scientific">Callorhinchus milii</name>
    <name type="common">Ghost shark</name>
    <dbReference type="NCBI Taxonomy" id="7868"/>
    <lineage>
        <taxon>Eukaryota</taxon>
        <taxon>Metazoa</taxon>
        <taxon>Chordata</taxon>
        <taxon>Craniata</taxon>
        <taxon>Vertebrata</taxon>
        <taxon>Chondrichthyes</taxon>
        <taxon>Holocephali</taxon>
        <taxon>Chimaeriformes</taxon>
        <taxon>Callorhinchidae</taxon>
        <taxon>Callorhinchus</taxon>
    </lineage>
</organism>
<dbReference type="InterPro" id="IPR016186">
    <property type="entry name" value="C-type_lectin-like/link_sf"/>
</dbReference>
<dbReference type="OMA" id="HENKGEF"/>
<dbReference type="Gene3D" id="3.10.100.10">
    <property type="entry name" value="Mannose-Binding Protein A, subunit A"/>
    <property type="match status" value="3"/>
</dbReference>
<dbReference type="PANTHER" id="PTHR45784">
    <property type="entry name" value="C-TYPE LECTIN DOMAIN FAMILY 20 MEMBER A-RELATED"/>
    <property type="match status" value="1"/>
</dbReference>